<reference evidence="3" key="1">
    <citation type="journal article" date="2014" name="Proc. Natl. Acad. Sci. U.S.A.">
        <title>Extensive sampling of basidiomycete genomes demonstrates inadequacy of the white-rot/brown-rot paradigm for wood decay fungi.</title>
        <authorList>
            <person name="Riley R."/>
            <person name="Salamov A.A."/>
            <person name="Brown D.W."/>
            <person name="Nagy L.G."/>
            <person name="Floudas D."/>
            <person name="Held B.W."/>
            <person name="Levasseur A."/>
            <person name="Lombard V."/>
            <person name="Morin E."/>
            <person name="Otillar R."/>
            <person name="Lindquist E.A."/>
            <person name="Sun H."/>
            <person name="LaButti K.M."/>
            <person name="Schmutz J."/>
            <person name="Jabbour D."/>
            <person name="Luo H."/>
            <person name="Baker S.E."/>
            <person name="Pisabarro A.G."/>
            <person name="Walton J.D."/>
            <person name="Blanchette R.A."/>
            <person name="Henrissat B."/>
            <person name="Martin F."/>
            <person name="Cullen D."/>
            <person name="Hibbett D.S."/>
            <person name="Grigoriev I.V."/>
        </authorList>
    </citation>
    <scope>NUCLEOTIDE SEQUENCE [LARGE SCALE GENOMIC DNA]</scope>
    <source>
        <strain evidence="3">MUCL 33604</strain>
    </source>
</reference>
<proteinExistence type="predicted"/>
<dbReference type="OrthoDB" id="3058001at2759"/>
<dbReference type="HOGENOM" id="CLU_1489230_0_0_1"/>
<feature type="transmembrane region" description="Helical" evidence="1">
    <location>
        <begin position="143"/>
        <end position="165"/>
    </location>
</feature>
<keyword evidence="1" id="KW-0472">Membrane</keyword>
<sequence>MSILPAPGNPPPPRPRVTWYRLIFVSFIVGFAIPKWVLASRNFQESANDVDFISSLVVTAGLVVAGWWESDPPRRLRWFFETDWGVYPRYWRKCSRILSNPPHSFAFYAISGVYGICFLWIIFIGFPYYFMRFLDSVALSARIRCILCVVFFHLLSIIFIVPTFLAPRGGEDGIFCVYFSLSLVIFWGFIIWLSSIEIG</sequence>
<evidence type="ECO:0000256" key="1">
    <source>
        <dbReference type="SAM" id="Phobius"/>
    </source>
</evidence>
<dbReference type="Proteomes" id="UP000027265">
    <property type="component" value="Unassembled WGS sequence"/>
</dbReference>
<protein>
    <submittedName>
        <fullName evidence="2">Uncharacterized protein</fullName>
    </submittedName>
</protein>
<feature type="transmembrane region" description="Helical" evidence="1">
    <location>
        <begin position="20"/>
        <end position="38"/>
    </location>
</feature>
<feature type="transmembrane region" description="Helical" evidence="1">
    <location>
        <begin position="50"/>
        <end position="68"/>
    </location>
</feature>
<evidence type="ECO:0000313" key="2">
    <source>
        <dbReference type="EMBL" id="KDQ51225.1"/>
    </source>
</evidence>
<dbReference type="AlphaFoldDB" id="A0A067PBK9"/>
<keyword evidence="1" id="KW-0812">Transmembrane</keyword>
<dbReference type="EMBL" id="KL197750">
    <property type="protein sequence ID" value="KDQ51225.1"/>
    <property type="molecule type" value="Genomic_DNA"/>
</dbReference>
<keyword evidence="1" id="KW-1133">Transmembrane helix</keyword>
<accession>A0A067PBK9</accession>
<evidence type="ECO:0000313" key="3">
    <source>
        <dbReference type="Proteomes" id="UP000027265"/>
    </source>
</evidence>
<feature type="transmembrane region" description="Helical" evidence="1">
    <location>
        <begin position="105"/>
        <end position="131"/>
    </location>
</feature>
<feature type="transmembrane region" description="Helical" evidence="1">
    <location>
        <begin position="177"/>
        <end position="196"/>
    </location>
</feature>
<organism evidence="2 3">
    <name type="scientific">Jaapia argillacea MUCL 33604</name>
    <dbReference type="NCBI Taxonomy" id="933084"/>
    <lineage>
        <taxon>Eukaryota</taxon>
        <taxon>Fungi</taxon>
        <taxon>Dikarya</taxon>
        <taxon>Basidiomycota</taxon>
        <taxon>Agaricomycotina</taxon>
        <taxon>Agaricomycetes</taxon>
        <taxon>Agaricomycetidae</taxon>
        <taxon>Jaapiales</taxon>
        <taxon>Jaapiaceae</taxon>
        <taxon>Jaapia</taxon>
    </lineage>
</organism>
<dbReference type="InParanoid" id="A0A067PBK9"/>
<keyword evidence="3" id="KW-1185">Reference proteome</keyword>
<name>A0A067PBK9_9AGAM</name>
<gene>
    <name evidence="2" type="ORF">JAAARDRAFT_535377</name>
</gene>